<evidence type="ECO:0000256" key="4">
    <source>
        <dbReference type="PROSITE-ProRule" id="PRU01161"/>
    </source>
</evidence>
<dbReference type="EMBL" id="HBIW01004503">
    <property type="protein sequence ID" value="CAE0688229.1"/>
    <property type="molecule type" value="Transcribed_RNA"/>
</dbReference>
<dbReference type="InterPro" id="IPR016035">
    <property type="entry name" value="Acyl_Trfase/lysoPLipase"/>
</dbReference>
<feature type="short sequence motif" description="GXGXXG" evidence="4">
    <location>
        <begin position="199"/>
        <end position="204"/>
    </location>
</feature>
<dbReference type="Proteomes" id="UP000789595">
    <property type="component" value="Unassembled WGS sequence"/>
</dbReference>
<feature type="chain" id="PRO_5035681042" description="PNPLA domain-containing protein" evidence="5">
    <location>
        <begin position="22"/>
        <end position="586"/>
    </location>
</feature>
<feature type="domain" description="PNPLA" evidence="6">
    <location>
        <begin position="195"/>
        <end position="384"/>
    </location>
</feature>
<dbReference type="InterPro" id="IPR002641">
    <property type="entry name" value="PNPLA_dom"/>
</dbReference>
<keyword evidence="5" id="KW-0732">Signal</keyword>
<dbReference type="PANTHER" id="PTHR24185">
    <property type="entry name" value="CALCIUM-INDEPENDENT PHOSPHOLIPASE A2-GAMMA"/>
    <property type="match status" value="1"/>
</dbReference>
<evidence type="ECO:0000256" key="5">
    <source>
        <dbReference type="SAM" id="SignalP"/>
    </source>
</evidence>
<feature type="signal peptide" evidence="5">
    <location>
        <begin position="1"/>
        <end position="21"/>
    </location>
</feature>
<name>A0A7S3ZMR8_9STRA</name>
<evidence type="ECO:0000313" key="7">
    <source>
        <dbReference type="EMBL" id="CAE0688229.1"/>
    </source>
</evidence>
<evidence type="ECO:0000256" key="3">
    <source>
        <dbReference type="ARBA" id="ARBA00023098"/>
    </source>
</evidence>
<organism evidence="7">
    <name type="scientific">Pelagomonas calceolata</name>
    <dbReference type="NCBI Taxonomy" id="35677"/>
    <lineage>
        <taxon>Eukaryota</taxon>
        <taxon>Sar</taxon>
        <taxon>Stramenopiles</taxon>
        <taxon>Ochrophyta</taxon>
        <taxon>Pelagophyceae</taxon>
        <taxon>Pelagomonadales</taxon>
        <taxon>Pelagomonadaceae</taxon>
        <taxon>Pelagomonas</taxon>
    </lineage>
</organism>
<feature type="active site" description="Nucleophile" evidence="4">
    <location>
        <position position="233"/>
    </location>
</feature>
<keyword evidence="2 4" id="KW-0442">Lipid degradation</keyword>
<dbReference type="GO" id="GO:0016042">
    <property type="term" value="P:lipid catabolic process"/>
    <property type="evidence" value="ECO:0007669"/>
    <property type="project" value="UniProtKB-UniRule"/>
</dbReference>
<accession>A0A7S3ZMR8</accession>
<reference evidence="7" key="1">
    <citation type="submission" date="2021-01" db="EMBL/GenBank/DDBJ databases">
        <authorList>
            <person name="Corre E."/>
            <person name="Pelletier E."/>
            <person name="Niang G."/>
            <person name="Scheremetjew M."/>
            <person name="Finn R."/>
            <person name="Kale V."/>
            <person name="Holt S."/>
            <person name="Cochrane G."/>
            <person name="Meng A."/>
            <person name="Brown T."/>
            <person name="Cohen L."/>
        </authorList>
    </citation>
    <scope>NUCLEOTIDE SEQUENCE</scope>
    <source>
        <strain evidence="7">CCMP1756</strain>
    </source>
</reference>
<dbReference type="PANTHER" id="PTHR24185:SF1">
    <property type="entry name" value="CALCIUM-INDEPENDENT PHOSPHOLIPASE A2-GAMMA"/>
    <property type="match status" value="1"/>
</dbReference>
<reference evidence="8" key="2">
    <citation type="submission" date="2021-11" db="EMBL/GenBank/DDBJ databases">
        <authorList>
            <consortium name="Genoscope - CEA"/>
            <person name="William W."/>
        </authorList>
    </citation>
    <scope>NUCLEOTIDE SEQUENCE</scope>
</reference>
<keyword evidence="1 4" id="KW-0378">Hydrolase</keyword>
<evidence type="ECO:0000313" key="8">
    <source>
        <dbReference type="EMBL" id="CAH0371044.1"/>
    </source>
</evidence>
<dbReference type="GO" id="GO:0016020">
    <property type="term" value="C:membrane"/>
    <property type="evidence" value="ECO:0007669"/>
    <property type="project" value="TreeGrafter"/>
</dbReference>
<dbReference type="GO" id="GO:0047499">
    <property type="term" value="F:calcium-independent phospholipase A2 activity"/>
    <property type="evidence" value="ECO:0007669"/>
    <property type="project" value="TreeGrafter"/>
</dbReference>
<feature type="active site" description="Proton acceptor" evidence="4">
    <location>
        <position position="371"/>
    </location>
</feature>
<keyword evidence="9" id="KW-1185">Reference proteome</keyword>
<evidence type="ECO:0000313" key="9">
    <source>
        <dbReference type="Proteomes" id="UP000789595"/>
    </source>
</evidence>
<dbReference type="GO" id="GO:0019369">
    <property type="term" value="P:arachidonate metabolic process"/>
    <property type="evidence" value="ECO:0007669"/>
    <property type="project" value="TreeGrafter"/>
</dbReference>
<keyword evidence="3 4" id="KW-0443">Lipid metabolism</keyword>
<dbReference type="Gene3D" id="3.40.1090.10">
    <property type="entry name" value="Cytosolic phospholipase A2 catalytic domain"/>
    <property type="match status" value="1"/>
</dbReference>
<dbReference type="SUPFAM" id="SSF52151">
    <property type="entry name" value="FabD/lysophospholipase-like"/>
    <property type="match status" value="1"/>
</dbReference>
<evidence type="ECO:0000256" key="2">
    <source>
        <dbReference type="ARBA" id="ARBA00022963"/>
    </source>
</evidence>
<dbReference type="AlphaFoldDB" id="A0A7S3ZMR8"/>
<sequence length="586" mass="63640">MPSTWLLLGLLVKAAGRASDGAPVVAPVVTSQEVVPATSAYAHAWTTSDALREGRGKGYCLAAKRPTRARISIKRRGDVVKGGWLGGPRDHCYVLAFALDENRALAFKRDGSPSIASIRKLRLDSSDEELVLDDVSLKAGSTVHVYVASNRLSGSCAFDVRAESDAELEELPQPSGGYRGVEHPIKERTSGERVLCVDGGGARGVVPLAVLAECERETRTSIRDQFDLFAGTSTGAIVAFGLAIAELPVAVLQRLYDDLVRLIFGSKNLNAQQRQRRLQAVLEAVFGADSTLHGRKRSRRALAVATDASTARLRPFVFRSFAPPEVTDDYLVDARAHEVRIVDALLSSAAAPPYFPMRRVDVDGAPRRLLDGALVANNPTQFALAEAASLRRRKNRAKAVGKEDAQLDLVVSLGTGSAPARATSSSGAEVLGLLSAFANLAAARDFVSGIIDLLTDTDATHDLVRRQLRDTWPSSQHLQERYHRLDAVIDARHLGLAEGDAECLRDLRAMALDYIKRERGLEWRHLVDALQRRSGGGTQRVYAVVDLDEESMQVAKPHRAGLMRPVRKKFARATGLHGFFSKKGRA</sequence>
<dbReference type="PROSITE" id="PS51635">
    <property type="entry name" value="PNPLA"/>
    <property type="match status" value="1"/>
</dbReference>
<dbReference type="OrthoDB" id="630895at2759"/>
<feature type="short sequence motif" description="GXSXG" evidence="4">
    <location>
        <begin position="231"/>
        <end position="235"/>
    </location>
</feature>
<protein>
    <recommendedName>
        <fullName evidence="6">PNPLA domain-containing protein</fullName>
    </recommendedName>
</protein>
<evidence type="ECO:0000256" key="1">
    <source>
        <dbReference type="ARBA" id="ARBA00022801"/>
    </source>
</evidence>
<feature type="short sequence motif" description="DGA/G" evidence="4">
    <location>
        <begin position="371"/>
        <end position="373"/>
    </location>
</feature>
<proteinExistence type="predicted"/>
<dbReference type="EMBL" id="CAKKNE010000003">
    <property type="protein sequence ID" value="CAH0371044.1"/>
    <property type="molecule type" value="Genomic_DNA"/>
</dbReference>
<evidence type="ECO:0000259" key="6">
    <source>
        <dbReference type="PROSITE" id="PS51635"/>
    </source>
</evidence>
<dbReference type="Pfam" id="PF01734">
    <property type="entry name" value="Patatin"/>
    <property type="match status" value="1"/>
</dbReference>
<gene>
    <name evidence="7" type="ORF">PCAL00307_LOCUS3663</name>
    <name evidence="8" type="ORF">PECAL_3P09630</name>
</gene>